<accession>A0A6P8Y3L1</accession>
<reference evidence="3" key="1">
    <citation type="submission" date="2025-08" db="UniProtKB">
        <authorList>
            <consortium name="RefSeq"/>
        </authorList>
    </citation>
    <scope>IDENTIFICATION</scope>
    <source>
        <tissue evidence="3">Total insect</tissue>
    </source>
</reference>
<organism evidence="3">
    <name type="scientific">Thrips palmi</name>
    <name type="common">Melon thrips</name>
    <dbReference type="NCBI Taxonomy" id="161013"/>
    <lineage>
        <taxon>Eukaryota</taxon>
        <taxon>Metazoa</taxon>
        <taxon>Ecdysozoa</taxon>
        <taxon>Arthropoda</taxon>
        <taxon>Hexapoda</taxon>
        <taxon>Insecta</taxon>
        <taxon>Pterygota</taxon>
        <taxon>Neoptera</taxon>
        <taxon>Paraneoptera</taxon>
        <taxon>Thysanoptera</taxon>
        <taxon>Terebrantia</taxon>
        <taxon>Thripoidea</taxon>
        <taxon>Thripidae</taxon>
        <taxon>Thrips</taxon>
    </lineage>
</organism>
<evidence type="ECO:0000256" key="1">
    <source>
        <dbReference type="SAM" id="MobiDB-lite"/>
    </source>
</evidence>
<evidence type="ECO:0000313" key="3">
    <source>
        <dbReference type="RefSeq" id="XP_034230895.1"/>
    </source>
</evidence>
<sequence>MIFDAVKRFFGISGSDSSRNDNHLDVSIKFNDRLVPHSQIPPEINEIGSDFAQMGSDIAQVHKFMEEQMRSMMGSFGFIFGGPFSEIGVEGHPQFPFSPGIQDIPYNDGSSQVSKSGPPALDPRDEMLKPQFRSRSTEQWSGQDHILDERLSNEGLGSVIQDLKPSNELYERNNPVFGGFPSLFGNGGIFGPDSFSNGLMGNILDSTTSSSTVTIYSNVNGHKSMEKIVRRPDGTVERTVITGDDKPSLPDL</sequence>
<dbReference type="KEGG" id="tpal:117639396"/>
<dbReference type="GeneID" id="117639396"/>
<keyword evidence="2" id="KW-1185">Reference proteome</keyword>
<dbReference type="OrthoDB" id="8195215at2759"/>
<gene>
    <name evidence="3" type="primary">LOC117639396</name>
</gene>
<evidence type="ECO:0000313" key="2">
    <source>
        <dbReference type="Proteomes" id="UP000515158"/>
    </source>
</evidence>
<dbReference type="InParanoid" id="A0A6P8Y3L1"/>
<name>A0A6P8Y3L1_THRPL</name>
<dbReference type="Proteomes" id="UP000515158">
    <property type="component" value="Unplaced"/>
</dbReference>
<dbReference type="AlphaFoldDB" id="A0A6P8Y3L1"/>
<proteinExistence type="predicted"/>
<protein>
    <submittedName>
        <fullName evidence="3">Uncharacterized protein LOC117639396</fullName>
    </submittedName>
</protein>
<dbReference type="RefSeq" id="XP_034230895.1">
    <property type="nucleotide sequence ID" value="XM_034375004.1"/>
</dbReference>
<feature type="region of interest" description="Disordered" evidence="1">
    <location>
        <begin position="98"/>
        <end position="126"/>
    </location>
</feature>